<dbReference type="InParanoid" id="A0A2P6NQH9"/>
<evidence type="ECO:0000313" key="1">
    <source>
        <dbReference type="EMBL" id="PRP86209.1"/>
    </source>
</evidence>
<dbReference type="AlphaFoldDB" id="A0A2P6NQH9"/>
<protein>
    <submittedName>
        <fullName evidence="1">Uncharacterized protein</fullName>
    </submittedName>
</protein>
<dbReference type="EMBL" id="MDYQ01000034">
    <property type="protein sequence ID" value="PRP86209.1"/>
    <property type="molecule type" value="Genomic_DNA"/>
</dbReference>
<keyword evidence="2" id="KW-1185">Reference proteome</keyword>
<accession>A0A2P6NQH9</accession>
<name>A0A2P6NQH9_9EUKA</name>
<evidence type="ECO:0000313" key="2">
    <source>
        <dbReference type="Proteomes" id="UP000241769"/>
    </source>
</evidence>
<gene>
    <name evidence="1" type="ORF">PROFUN_05725</name>
</gene>
<proteinExistence type="predicted"/>
<reference evidence="1 2" key="1">
    <citation type="journal article" date="2018" name="Genome Biol. Evol.">
        <title>Multiple Roots of Fruiting Body Formation in Amoebozoa.</title>
        <authorList>
            <person name="Hillmann F."/>
            <person name="Forbes G."/>
            <person name="Novohradska S."/>
            <person name="Ferling I."/>
            <person name="Riege K."/>
            <person name="Groth M."/>
            <person name="Westermann M."/>
            <person name="Marz M."/>
            <person name="Spaller T."/>
            <person name="Winckler T."/>
            <person name="Schaap P."/>
            <person name="Glockner G."/>
        </authorList>
    </citation>
    <scope>NUCLEOTIDE SEQUENCE [LARGE SCALE GENOMIC DNA]</scope>
    <source>
        <strain evidence="1 2">Jena</strain>
    </source>
</reference>
<comment type="caution">
    <text evidence="1">The sequence shown here is derived from an EMBL/GenBank/DDBJ whole genome shotgun (WGS) entry which is preliminary data.</text>
</comment>
<organism evidence="1 2">
    <name type="scientific">Planoprotostelium fungivorum</name>
    <dbReference type="NCBI Taxonomy" id="1890364"/>
    <lineage>
        <taxon>Eukaryota</taxon>
        <taxon>Amoebozoa</taxon>
        <taxon>Evosea</taxon>
        <taxon>Variosea</taxon>
        <taxon>Cavosteliida</taxon>
        <taxon>Cavosteliaceae</taxon>
        <taxon>Planoprotostelium</taxon>
    </lineage>
</organism>
<sequence length="112" mass="12525">MKVLVSTSNQKRSRAHRFNEGGATFFISCGWRNNNRRWCQKVSTNHGSLSCDPHFSVGGILNIDLIERNRWKVMKSPSNTMNSINSVDQNASGGTEQYSTNPGIVTTCLFLD</sequence>
<dbReference type="Proteomes" id="UP000241769">
    <property type="component" value="Unassembled WGS sequence"/>
</dbReference>